<protein>
    <submittedName>
        <fullName evidence="3">Uncharacterized membrane protein</fullName>
    </submittedName>
</protein>
<accession>A0A1I7BPW1</accession>
<evidence type="ECO:0000256" key="1">
    <source>
        <dbReference type="SAM" id="MobiDB-lite"/>
    </source>
</evidence>
<keyword evidence="4" id="KW-1185">Reference proteome</keyword>
<dbReference type="Proteomes" id="UP000199546">
    <property type="component" value="Unassembled WGS sequence"/>
</dbReference>
<proteinExistence type="predicted"/>
<evidence type="ECO:0000313" key="4">
    <source>
        <dbReference type="Proteomes" id="UP000199546"/>
    </source>
</evidence>
<keyword evidence="2" id="KW-0472">Membrane</keyword>
<feature type="transmembrane region" description="Helical" evidence="2">
    <location>
        <begin position="34"/>
        <end position="52"/>
    </location>
</feature>
<sequence>MTGLIFSLTVVAFQLGSSQYSPRLLQTFATDRVVQLTLAQLTATFVYALTVLRTVRTEGATETETAFVPRLSITVAYALTLGSVLAVVLFLGHLARALRVETMLRDVHEEAGATLDRELPDDLGRPGPVRLLSGPGMPIESTSSGFVVDLDEERLVSAVADADVVVLLAARIGDSVVTGTPLAHAWARDGVRVPDTAALQEALGRSVRLDFERSPARDVAYSLRKVVDITVRALSPGINDPTTAVHALSHASALLGDLVRRPLGPDCHADDEGVVRVVVPQWTPGDLVDLVLEEPLHYSSGQPAVLRRIAALLREVAWRAPRGVVDDALRDRLRHVVDLAAESTRITAPERRSWEEALDSALTGVWPAHRPG</sequence>
<name>A0A1I7BPW1_9ACTN</name>
<organism evidence="3 4">
    <name type="scientific">Geodermatophilus amargosae</name>
    <dbReference type="NCBI Taxonomy" id="1296565"/>
    <lineage>
        <taxon>Bacteria</taxon>
        <taxon>Bacillati</taxon>
        <taxon>Actinomycetota</taxon>
        <taxon>Actinomycetes</taxon>
        <taxon>Geodermatophilales</taxon>
        <taxon>Geodermatophilaceae</taxon>
        <taxon>Geodermatophilus</taxon>
    </lineage>
</organism>
<evidence type="ECO:0000256" key="2">
    <source>
        <dbReference type="SAM" id="Phobius"/>
    </source>
</evidence>
<dbReference type="InterPro" id="IPR018723">
    <property type="entry name" value="DUF2254_membrane"/>
</dbReference>
<gene>
    <name evidence="3" type="ORF">SAMN05660657_03746</name>
</gene>
<reference evidence="4" key="1">
    <citation type="submission" date="2016-10" db="EMBL/GenBank/DDBJ databases">
        <authorList>
            <person name="Varghese N."/>
            <person name="Submissions S."/>
        </authorList>
    </citation>
    <scope>NUCLEOTIDE SEQUENCE [LARGE SCALE GENOMIC DNA]</scope>
    <source>
        <strain evidence="4">DSM 46136</strain>
    </source>
</reference>
<feature type="transmembrane region" description="Helical" evidence="2">
    <location>
        <begin position="73"/>
        <end position="95"/>
    </location>
</feature>
<dbReference type="Pfam" id="PF10011">
    <property type="entry name" value="DUF2254"/>
    <property type="match status" value="1"/>
</dbReference>
<feature type="region of interest" description="Disordered" evidence="1">
    <location>
        <begin position="115"/>
        <end position="136"/>
    </location>
</feature>
<feature type="compositionally biased region" description="Basic and acidic residues" evidence="1">
    <location>
        <begin position="115"/>
        <end position="124"/>
    </location>
</feature>
<keyword evidence="2" id="KW-0812">Transmembrane</keyword>
<dbReference type="AlphaFoldDB" id="A0A1I7BPW1"/>
<dbReference type="EMBL" id="FPBA01000015">
    <property type="protein sequence ID" value="SFT89189.1"/>
    <property type="molecule type" value="Genomic_DNA"/>
</dbReference>
<dbReference type="STRING" id="1296565.SAMN05660657_03746"/>
<evidence type="ECO:0000313" key="3">
    <source>
        <dbReference type="EMBL" id="SFT89189.1"/>
    </source>
</evidence>
<keyword evidence="2" id="KW-1133">Transmembrane helix</keyword>